<dbReference type="Proteomes" id="UP001589716">
    <property type="component" value="Unassembled WGS sequence"/>
</dbReference>
<gene>
    <name evidence="1" type="ORF">ACFFTP_29775</name>
</gene>
<accession>A0ABV5R0C0</accession>
<dbReference type="RefSeq" id="WP_345483614.1">
    <property type="nucleotide sequence ID" value="NZ_BAAAWU010000001.1"/>
</dbReference>
<proteinExistence type="predicted"/>
<keyword evidence="2" id="KW-1185">Reference proteome</keyword>
<protein>
    <submittedName>
        <fullName evidence="1">Uncharacterized protein</fullName>
    </submittedName>
</protein>
<evidence type="ECO:0000313" key="1">
    <source>
        <dbReference type="EMBL" id="MFB9558361.1"/>
    </source>
</evidence>
<evidence type="ECO:0000313" key="2">
    <source>
        <dbReference type="Proteomes" id="UP001589716"/>
    </source>
</evidence>
<organism evidence="1 2">
    <name type="scientific">Streptomyces roseoviridis</name>
    <dbReference type="NCBI Taxonomy" id="67361"/>
    <lineage>
        <taxon>Bacteria</taxon>
        <taxon>Bacillati</taxon>
        <taxon>Actinomycetota</taxon>
        <taxon>Actinomycetes</taxon>
        <taxon>Kitasatosporales</taxon>
        <taxon>Streptomycetaceae</taxon>
        <taxon>Streptomyces</taxon>
    </lineage>
</organism>
<comment type="caution">
    <text evidence="1">The sequence shown here is derived from an EMBL/GenBank/DDBJ whole genome shotgun (WGS) entry which is preliminary data.</text>
</comment>
<sequence>MPESTSAAHAFDTVTTDPVRVRPLLDLVVTLAVRLAGGATAERTGPAGDYLKAS</sequence>
<reference evidence="1 2" key="1">
    <citation type="submission" date="2024-09" db="EMBL/GenBank/DDBJ databases">
        <authorList>
            <person name="Sun Q."/>
            <person name="Mori K."/>
        </authorList>
    </citation>
    <scope>NUCLEOTIDE SEQUENCE [LARGE SCALE GENOMIC DNA]</scope>
    <source>
        <strain evidence="1 2">JCM 4414</strain>
    </source>
</reference>
<name>A0ABV5R0C0_9ACTN</name>
<dbReference type="EMBL" id="JBHMCT010000020">
    <property type="protein sequence ID" value="MFB9558361.1"/>
    <property type="molecule type" value="Genomic_DNA"/>
</dbReference>